<dbReference type="GO" id="GO:0006352">
    <property type="term" value="P:DNA-templated transcription initiation"/>
    <property type="evidence" value="ECO:0007669"/>
    <property type="project" value="InterPro"/>
</dbReference>
<dbReference type="InterPro" id="IPR013249">
    <property type="entry name" value="RNA_pol_sigma70_r4_t2"/>
</dbReference>
<dbReference type="RefSeq" id="WP_137251141.1">
    <property type="nucleotide sequence ID" value="NZ_SZQA01000047.1"/>
</dbReference>
<dbReference type="InterPro" id="IPR013325">
    <property type="entry name" value="RNA_pol_sigma_r2"/>
</dbReference>
<dbReference type="CDD" id="cd06171">
    <property type="entry name" value="Sigma70_r4"/>
    <property type="match status" value="1"/>
</dbReference>
<dbReference type="Pfam" id="PF08281">
    <property type="entry name" value="Sigma70_r4_2"/>
    <property type="match status" value="1"/>
</dbReference>
<accession>A0A4U3LYV2</accession>
<gene>
    <name evidence="7" type="ORF">FDA94_33875</name>
</gene>
<evidence type="ECO:0000259" key="5">
    <source>
        <dbReference type="Pfam" id="PF04542"/>
    </source>
</evidence>
<dbReference type="PANTHER" id="PTHR43133:SF51">
    <property type="entry name" value="RNA POLYMERASE SIGMA FACTOR"/>
    <property type="match status" value="1"/>
</dbReference>
<feature type="domain" description="RNA polymerase sigma factor 70 region 4 type 2" evidence="6">
    <location>
        <begin position="122"/>
        <end position="175"/>
    </location>
</feature>
<evidence type="ECO:0000256" key="2">
    <source>
        <dbReference type="ARBA" id="ARBA00023015"/>
    </source>
</evidence>
<reference evidence="7 8" key="1">
    <citation type="submission" date="2019-04" db="EMBL/GenBank/DDBJ databases">
        <title>Herbidospora sp. NEAU-GS14.nov., a novel actinomycete isolated from soil.</title>
        <authorList>
            <person name="Han L."/>
        </authorList>
    </citation>
    <scope>NUCLEOTIDE SEQUENCE [LARGE SCALE GENOMIC DNA]</scope>
    <source>
        <strain evidence="7 8">NEAU-GS14</strain>
    </source>
</reference>
<keyword evidence="3" id="KW-0731">Sigma factor</keyword>
<dbReference type="Gene3D" id="1.10.10.10">
    <property type="entry name" value="Winged helix-like DNA-binding domain superfamily/Winged helix DNA-binding domain"/>
    <property type="match status" value="1"/>
</dbReference>
<dbReference type="Gene3D" id="1.10.1740.10">
    <property type="match status" value="1"/>
</dbReference>
<dbReference type="InterPro" id="IPR039425">
    <property type="entry name" value="RNA_pol_sigma-70-like"/>
</dbReference>
<dbReference type="Pfam" id="PF04542">
    <property type="entry name" value="Sigma70_r2"/>
    <property type="match status" value="1"/>
</dbReference>
<dbReference type="SUPFAM" id="SSF88659">
    <property type="entry name" value="Sigma3 and sigma4 domains of RNA polymerase sigma factors"/>
    <property type="match status" value="1"/>
</dbReference>
<keyword evidence="4" id="KW-0804">Transcription</keyword>
<protein>
    <submittedName>
        <fullName evidence="7">Sigma-70 family RNA polymerase sigma factor</fullName>
    </submittedName>
</protein>
<evidence type="ECO:0000256" key="3">
    <source>
        <dbReference type="ARBA" id="ARBA00023082"/>
    </source>
</evidence>
<evidence type="ECO:0000313" key="8">
    <source>
        <dbReference type="Proteomes" id="UP000308705"/>
    </source>
</evidence>
<evidence type="ECO:0000256" key="1">
    <source>
        <dbReference type="ARBA" id="ARBA00010641"/>
    </source>
</evidence>
<evidence type="ECO:0000259" key="6">
    <source>
        <dbReference type="Pfam" id="PF08281"/>
    </source>
</evidence>
<dbReference type="OrthoDB" id="3821507at2"/>
<dbReference type="NCBIfam" id="TIGR02937">
    <property type="entry name" value="sigma70-ECF"/>
    <property type="match status" value="1"/>
</dbReference>
<dbReference type="Proteomes" id="UP000308705">
    <property type="component" value="Unassembled WGS sequence"/>
</dbReference>
<comment type="caution">
    <text evidence="7">The sequence shown here is derived from an EMBL/GenBank/DDBJ whole genome shotgun (WGS) entry which is preliminary data.</text>
</comment>
<dbReference type="InterPro" id="IPR014284">
    <property type="entry name" value="RNA_pol_sigma-70_dom"/>
</dbReference>
<comment type="similarity">
    <text evidence="1">Belongs to the sigma-70 factor family. ECF subfamily.</text>
</comment>
<proteinExistence type="inferred from homology"/>
<evidence type="ECO:0000256" key="4">
    <source>
        <dbReference type="ARBA" id="ARBA00023163"/>
    </source>
</evidence>
<keyword evidence="2" id="KW-0805">Transcription regulation</keyword>
<dbReference type="AlphaFoldDB" id="A0A4U3LYV2"/>
<dbReference type="PANTHER" id="PTHR43133">
    <property type="entry name" value="RNA POLYMERASE ECF-TYPE SIGMA FACTO"/>
    <property type="match status" value="1"/>
</dbReference>
<dbReference type="InterPro" id="IPR036388">
    <property type="entry name" value="WH-like_DNA-bd_sf"/>
</dbReference>
<feature type="domain" description="RNA polymerase sigma-70 region 2" evidence="5">
    <location>
        <begin position="27"/>
        <end position="91"/>
    </location>
</feature>
<dbReference type="GO" id="GO:0016987">
    <property type="term" value="F:sigma factor activity"/>
    <property type="evidence" value="ECO:0007669"/>
    <property type="project" value="UniProtKB-KW"/>
</dbReference>
<dbReference type="GO" id="GO:0003677">
    <property type="term" value="F:DNA binding"/>
    <property type="evidence" value="ECO:0007669"/>
    <property type="project" value="InterPro"/>
</dbReference>
<dbReference type="InterPro" id="IPR007627">
    <property type="entry name" value="RNA_pol_sigma70_r2"/>
</dbReference>
<name>A0A4U3LYV2_9ACTN</name>
<evidence type="ECO:0000313" key="7">
    <source>
        <dbReference type="EMBL" id="TKK81150.1"/>
    </source>
</evidence>
<dbReference type="SUPFAM" id="SSF88946">
    <property type="entry name" value="Sigma2 domain of RNA polymerase sigma factors"/>
    <property type="match status" value="1"/>
</dbReference>
<dbReference type="InterPro" id="IPR013324">
    <property type="entry name" value="RNA_pol_sigma_r3/r4-like"/>
</dbReference>
<sequence>MDNALLTETDLVREAQSGDVHALGLLLATHQADMLAVAYSILGYRPDAEDAVQEAVLIVLRRIGDLRDPAALRPWLRAIVRSACLMQVRGTKPIPVEKVETLLLSRVDRDPEGLLNRYALRDWVWHALDELSPRLRLVTLLRYFTDITSYEHIAQVCDVPVGTVRSRLSQARAKLSEALLATAGLPHGDMTVPIERRRRQAEETMRAARDGAFGQALSDLCLPEVEITTMKGARTKGVDYLLGAMNRDLAIGVRQRVADVVIGRDVVIWENRLISPPDDPFHCPPTVVWVNHLVKDRVHKIRLFHPRPRRDVPQAE</sequence>
<dbReference type="EMBL" id="SZQA01000047">
    <property type="protein sequence ID" value="TKK81150.1"/>
    <property type="molecule type" value="Genomic_DNA"/>
</dbReference>
<organism evidence="7 8">
    <name type="scientific">Herbidospora galbida</name>
    <dbReference type="NCBI Taxonomy" id="2575442"/>
    <lineage>
        <taxon>Bacteria</taxon>
        <taxon>Bacillati</taxon>
        <taxon>Actinomycetota</taxon>
        <taxon>Actinomycetes</taxon>
        <taxon>Streptosporangiales</taxon>
        <taxon>Streptosporangiaceae</taxon>
        <taxon>Herbidospora</taxon>
    </lineage>
</organism>
<keyword evidence="8" id="KW-1185">Reference proteome</keyword>